<evidence type="ECO:0000256" key="7">
    <source>
        <dbReference type="SAM" id="Phobius"/>
    </source>
</evidence>
<feature type="binding site" evidence="6">
    <location>
        <position position="145"/>
    </location>
    <ligand>
        <name>Zn(2+)</name>
        <dbReference type="ChEBI" id="CHEBI:29105"/>
    </ligand>
</feature>
<dbReference type="Proteomes" id="UP000799779">
    <property type="component" value="Unassembled WGS sequence"/>
</dbReference>
<feature type="transmembrane region" description="Helical" evidence="7">
    <location>
        <begin position="257"/>
        <end position="275"/>
    </location>
</feature>
<evidence type="ECO:0000256" key="6">
    <source>
        <dbReference type="PIRSR" id="PIRSR604254-1"/>
    </source>
</evidence>
<dbReference type="Pfam" id="PF03006">
    <property type="entry name" value="HlyIII"/>
    <property type="match status" value="1"/>
</dbReference>
<sequence>METLTLVFRRPHLLFRKPSTKRANSPESLISSELPATPTPTYTKPELLHYNDLPKWYQDNHYIRTGYRPVSNSYTTCLQSLTYLHNESLNIYTHLLPALVLAFALPTLQLNISRIYVNAPWLDRFMLTLSPIAALFTLSLSSTYHTLQNHSALVSSTCLLMDFTGILILILSSFLSGVYVGFYESPFHQWLYWGMIVTLITVSCCLVLHPRLQGPLYRTHRTTAFILTALSGFAPVFHGVCLYGWHDAYHYKGVKWWLAEAFWYGLGATFFSTRWPEKGSRKFDFVGSSHQIFHVCVAVGASCHCWGVWEAWKNDVEW</sequence>
<evidence type="ECO:0000256" key="5">
    <source>
        <dbReference type="ARBA" id="ARBA00023136"/>
    </source>
</evidence>
<organism evidence="8 9">
    <name type="scientific">Amniculicola lignicola CBS 123094</name>
    <dbReference type="NCBI Taxonomy" id="1392246"/>
    <lineage>
        <taxon>Eukaryota</taxon>
        <taxon>Fungi</taxon>
        <taxon>Dikarya</taxon>
        <taxon>Ascomycota</taxon>
        <taxon>Pezizomycotina</taxon>
        <taxon>Dothideomycetes</taxon>
        <taxon>Pleosporomycetidae</taxon>
        <taxon>Pleosporales</taxon>
        <taxon>Amniculicolaceae</taxon>
        <taxon>Amniculicola</taxon>
    </lineage>
</organism>
<dbReference type="GO" id="GO:0046872">
    <property type="term" value="F:metal ion binding"/>
    <property type="evidence" value="ECO:0007669"/>
    <property type="project" value="UniProtKB-KW"/>
</dbReference>
<feature type="transmembrane region" description="Helical" evidence="7">
    <location>
        <begin position="159"/>
        <end position="179"/>
    </location>
</feature>
<proteinExistence type="inferred from homology"/>
<dbReference type="EMBL" id="ML977587">
    <property type="protein sequence ID" value="KAF2000718.1"/>
    <property type="molecule type" value="Genomic_DNA"/>
</dbReference>
<dbReference type="AlphaFoldDB" id="A0A6A5WI67"/>
<reference evidence="8" key="1">
    <citation type="journal article" date="2020" name="Stud. Mycol.">
        <title>101 Dothideomycetes genomes: a test case for predicting lifestyles and emergence of pathogens.</title>
        <authorList>
            <person name="Haridas S."/>
            <person name="Albert R."/>
            <person name="Binder M."/>
            <person name="Bloem J."/>
            <person name="Labutti K."/>
            <person name="Salamov A."/>
            <person name="Andreopoulos B."/>
            <person name="Baker S."/>
            <person name="Barry K."/>
            <person name="Bills G."/>
            <person name="Bluhm B."/>
            <person name="Cannon C."/>
            <person name="Castanera R."/>
            <person name="Culley D."/>
            <person name="Daum C."/>
            <person name="Ezra D."/>
            <person name="Gonzalez J."/>
            <person name="Henrissat B."/>
            <person name="Kuo A."/>
            <person name="Liang C."/>
            <person name="Lipzen A."/>
            <person name="Lutzoni F."/>
            <person name="Magnuson J."/>
            <person name="Mondo S."/>
            <person name="Nolan M."/>
            <person name="Ohm R."/>
            <person name="Pangilinan J."/>
            <person name="Park H.-J."/>
            <person name="Ramirez L."/>
            <person name="Alfaro M."/>
            <person name="Sun H."/>
            <person name="Tritt A."/>
            <person name="Yoshinaga Y."/>
            <person name="Zwiers L.-H."/>
            <person name="Turgeon B."/>
            <person name="Goodwin S."/>
            <person name="Spatafora J."/>
            <person name="Crous P."/>
            <person name="Grigoriev I."/>
        </authorList>
    </citation>
    <scope>NUCLEOTIDE SEQUENCE</scope>
    <source>
        <strain evidence="8">CBS 123094</strain>
    </source>
</reference>
<accession>A0A6A5WI67</accession>
<protein>
    <submittedName>
        <fullName evidence="8">HlyIII-domain-containing protein</fullName>
    </submittedName>
</protein>
<keyword evidence="9" id="KW-1185">Reference proteome</keyword>
<keyword evidence="4 7" id="KW-1133">Transmembrane helix</keyword>
<dbReference type="OrthoDB" id="529367at2759"/>
<evidence type="ECO:0000256" key="2">
    <source>
        <dbReference type="ARBA" id="ARBA00007018"/>
    </source>
</evidence>
<name>A0A6A5WI67_9PLEO</name>
<feature type="transmembrane region" description="Helical" evidence="7">
    <location>
        <begin position="224"/>
        <end position="245"/>
    </location>
</feature>
<gene>
    <name evidence="8" type="ORF">P154DRAFT_522319</name>
</gene>
<feature type="transmembrane region" description="Helical" evidence="7">
    <location>
        <begin position="89"/>
        <end position="105"/>
    </location>
</feature>
<dbReference type="GO" id="GO:0016020">
    <property type="term" value="C:membrane"/>
    <property type="evidence" value="ECO:0007669"/>
    <property type="project" value="UniProtKB-SubCell"/>
</dbReference>
<comment type="subcellular location">
    <subcellularLocation>
        <location evidence="1">Membrane</location>
        <topology evidence="1">Multi-pass membrane protein</topology>
    </subcellularLocation>
</comment>
<evidence type="ECO:0000256" key="4">
    <source>
        <dbReference type="ARBA" id="ARBA00022989"/>
    </source>
</evidence>
<keyword evidence="6" id="KW-0862">Zinc</keyword>
<evidence type="ECO:0000256" key="1">
    <source>
        <dbReference type="ARBA" id="ARBA00004141"/>
    </source>
</evidence>
<dbReference type="PANTHER" id="PTHR20855">
    <property type="entry name" value="ADIPOR/PROGESTIN RECEPTOR-RELATED"/>
    <property type="match status" value="1"/>
</dbReference>
<feature type="binding site" evidence="6">
    <location>
        <position position="290"/>
    </location>
    <ligand>
        <name>Zn(2+)</name>
        <dbReference type="ChEBI" id="CHEBI:29105"/>
    </ligand>
</feature>
<keyword evidence="3 7" id="KW-0812">Transmembrane</keyword>
<dbReference type="InterPro" id="IPR004254">
    <property type="entry name" value="AdipoR/HlyIII-related"/>
</dbReference>
<evidence type="ECO:0000256" key="3">
    <source>
        <dbReference type="ARBA" id="ARBA00022692"/>
    </source>
</evidence>
<feature type="binding site" evidence="6">
    <location>
        <position position="294"/>
    </location>
    <ligand>
        <name>Zn(2+)</name>
        <dbReference type="ChEBI" id="CHEBI:29105"/>
    </ligand>
</feature>
<evidence type="ECO:0000313" key="9">
    <source>
        <dbReference type="Proteomes" id="UP000799779"/>
    </source>
</evidence>
<keyword evidence="5 7" id="KW-0472">Membrane</keyword>
<evidence type="ECO:0000313" key="8">
    <source>
        <dbReference type="EMBL" id="KAF2000718.1"/>
    </source>
</evidence>
<dbReference type="PANTHER" id="PTHR20855:SF52">
    <property type="entry name" value="ADIPONECTIN RECEPTOR PROTEIN"/>
    <property type="match status" value="1"/>
</dbReference>
<feature type="transmembrane region" description="Helical" evidence="7">
    <location>
        <begin position="191"/>
        <end position="212"/>
    </location>
</feature>
<comment type="similarity">
    <text evidence="2">Belongs to the ADIPOR family.</text>
</comment>
<dbReference type="GO" id="GO:0006882">
    <property type="term" value="P:intracellular zinc ion homeostasis"/>
    <property type="evidence" value="ECO:0007669"/>
    <property type="project" value="TreeGrafter"/>
</dbReference>
<feature type="transmembrane region" description="Helical" evidence="7">
    <location>
        <begin position="125"/>
        <end position="147"/>
    </location>
</feature>
<keyword evidence="6" id="KW-0479">Metal-binding</keyword>
<dbReference type="GO" id="GO:0038023">
    <property type="term" value="F:signaling receptor activity"/>
    <property type="evidence" value="ECO:0007669"/>
    <property type="project" value="TreeGrafter"/>
</dbReference>